<feature type="compositionally biased region" description="Polar residues" evidence="1">
    <location>
        <begin position="204"/>
        <end position="213"/>
    </location>
</feature>
<keyword evidence="2" id="KW-0812">Transmembrane</keyword>
<feature type="transmembrane region" description="Helical" evidence="2">
    <location>
        <begin position="15"/>
        <end position="35"/>
    </location>
</feature>
<feature type="region of interest" description="Disordered" evidence="1">
    <location>
        <begin position="204"/>
        <end position="245"/>
    </location>
</feature>
<keyword evidence="4" id="KW-1185">Reference proteome</keyword>
<dbReference type="AlphaFoldDB" id="A0A1B4FEV5"/>
<name>A0A1B4FEV5_9BURK</name>
<gene>
    <name evidence="3" type="ORF">WS70_10715</name>
</gene>
<dbReference type="RefSeq" id="WP_059598002.1">
    <property type="nucleotide sequence ID" value="NZ_CP013386.1"/>
</dbReference>
<accession>A0A1B4FEV5</accession>
<evidence type="ECO:0000313" key="4">
    <source>
        <dbReference type="Proteomes" id="UP000062519"/>
    </source>
</evidence>
<dbReference type="Proteomes" id="UP000062519">
    <property type="component" value="Chromosome 1"/>
</dbReference>
<keyword evidence="2" id="KW-1133">Transmembrane helix</keyword>
<dbReference type="KEGG" id="buu:WS70_10715"/>
<evidence type="ECO:0000256" key="2">
    <source>
        <dbReference type="SAM" id="Phobius"/>
    </source>
</evidence>
<sequence length="245" mass="27092">MDINSIVDFVQQSRIATIGTFSFFTAPILGAVTWLKLRHGSLRLAQGRTKRLYDIMNRKNGGHTASSGALQLATKDMLGVELSGDAIRFALMRDCPLTVLRTIKQAGPIIKFRADEQCFEDARPNPRLSFQRIFQITMLMIIFPYVGLALFGVICKLIDPFAVAAMFTLDLIAVPFLIFVALRADAAGRLLKADTIYPLPYTKQSGPSSSLTDSVPKPRRRRVSKSNQDDNVEQATPQALSTNAQ</sequence>
<protein>
    <submittedName>
        <fullName evidence="3">Uncharacterized protein</fullName>
    </submittedName>
</protein>
<keyword evidence="2" id="KW-0472">Membrane</keyword>
<feature type="compositionally biased region" description="Polar residues" evidence="1">
    <location>
        <begin position="233"/>
        <end position="245"/>
    </location>
</feature>
<dbReference type="EMBL" id="CP013386">
    <property type="protein sequence ID" value="AOJ02238.1"/>
    <property type="molecule type" value="Genomic_DNA"/>
</dbReference>
<evidence type="ECO:0000256" key="1">
    <source>
        <dbReference type="SAM" id="MobiDB-lite"/>
    </source>
</evidence>
<feature type="transmembrane region" description="Helical" evidence="2">
    <location>
        <begin position="160"/>
        <end position="182"/>
    </location>
</feature>
<feature type="transmembrane region" description="Helical" evidence="2">
    <location>
        <begin position="133"/>
        <end position="154"/>
    </location>
</feature>
<organism evidence="3 4">
    <name type="scientific">Burkholderia mayonis</name>
    <dbReference type="NCBI Taxonomy" id="1385591"/>
    <lineage>
        <taxon>Bacteria</taxon>
        <taxon>Pseudomonadati</taxon>
        <taxon>Pseudomonadota</taxon>
        <taxon>Betaproteobacteria</taxon>
        <taxon>Burkholderiales</taxon>
        <taxon>Burkholderiaceae</taxon>
        <taxon>Burkholderia</taxon>
        <taxon>pseudomallei group</taxon>
    </lineage>
</organism>
<reference evidence="3 4" key="1">
    <citation type="submission" date="2015-12" db="EMBL/GenBank/DDBJ databases">
        <title>Diversity of Burkholderia near neighbor genomes.</title>
        <authorList>
            <person name="Sahl J."/>
            <person name="Wagner D."/>
            <person name="Keim P."/>
        </authorList>
    </citation>
    <scope>NUCLEOTIDE SEQUENCE [LARGE SCALE GENOMIC DNA]</scope>
    <source>
        <strain evidence="3 4">BDU6</strain>
    </source>
</reference>
<evidence type="ECO:0000313" key="3">
    <source>
        <dbReference type="EMBL" id="AOJ02238.1"/>
    </source>
</evidence>
<proteinExistence type="predicted"/>